<organism evidence="1 2">
    <name type="scientific">Streptococcus intermedius</name>
    <dbReference type="NCBI Taxonomy" id="1338"/>
    <lineage>
        <taxon>Bacteria</taxon>
        <taxon>Bacillati</taxon>
        <taxon>Bacillota</taxon>
        <taxon>Bacilli</taxon>
        <taxon>Lactobacillales</taxon>
        <taxon>Streptococcaceae</taxon>
        <taxon>Streptococcus</taxon>
        <taxon>Streptococcus anginosus group</taxon>
    </lineage>
</organism>
<name>A0AAD1CA86_STRIT</name>
<evidence type="ECO:0008006" key="3">
    <source>
        <dbReference type="Google" id="ProtNLM"/>
    </source>
</evidence>
<dbReference type="RefSeq" id="WP_269457668.1">
    <property type="nucleotide sequence ID" value="NZ_AP014880.1"/>
</dbReference>
<gene>
    <name evidence="1" type="ORF">SITYG_19100</name>
</gene>
<dbReference type="Proteomes" id="UP000217792">
    <property type="component" value="Chromosome"/>
</dbReference>
<proteinExistence type="predicted"/>
<reference evidence="1 2" key="1">
    <citation type="journal article" date="2017" name="Infect. Immun.">
        <title>Characterization of the Pathogenicity of Streptococcus intermedius TYG1620 Isolated from a Human Brain Abscess Based on the Complete Genome Sequence with Transcriptome Analysis and Transposon Mutagenesis in a Murine Subcutaneous Abscess Model.</title>
        <authorList>
            <person name="Hasegawa N."/>
            <person name="Sekizuka T."/>
            <person name="Sugi Y."/>
            <person name="Kawakami N."/>
            <person name="Ogasawara Y."/>
            <person name="Kato K."/>
            <person name="Yamashita A."/>
            <person name="Takeuchi F."/>
            <person name="Kuroda M."/>
        </authorList>
    </citation>
    <scope>NUCLEOTIDE SEQUENCE [LARGE SCALE GENOMIC DNA]</scope>
    <source>
        <strain evidence="1 2">TYG1620</strain>
    </source>
</reference>
<dbReference type="AlphaFoldDB" id="A0AAD1CA86"/>
<dbReference type="EMBL" id="AP014880">
    <property type="protein sequence ID" value="BAW17886.1"/>
    <property type="molecule type" value="Genomic_DNA"/>
</dbReference>
<sequence>MKILILLTIILPILGGCGQKKETKSKASNRLIASYQFSRMLKNK</sequence>
<evidence type="ECO:0000313" key="2">
    <source>
        <dbReference type="Proteomes" id="UP000217792"/>
    </source>
</evidence>
<dbReference type="PROSITE" id="PS51257">
    <property type="entry name" value="PROKAR_LIPOPROTEIN"/>
    <property type="match status" value="1"/>
</dbReference>
<protein>
    <recommendedName>
        <fullName evidence="3">Lipoprotein</fullName>
    </recommendedName>
</protein>
<evidence type="ECO:0000313" key="1">
    <source>
        <dbReference type="EMBL" id="BAW17886.1"/>
    </source>
</evidence>
<accession>A0AAD1CA86</accession>